<evidence type="ECO:0000259" key="11">
    <source>
        <dbReference type="Pfam" id="PF12019"/>
    </source>
</evidence>
<dbReference type="InterPro" id="IPR012902">
    <property type="entry name" value="N_methyl_site"/>
</dbReference>
<dbReference type="InterPro" id="IPR045584">
    <property type="entry name" value="Pilin-like"/>
</dbReference>
<keyword evidence="6" id="KW-0812">Transmembrane</keyword>
<dbReference type="GO" id="GO:0015627">
    <property type="term" value="C:type II protein secretion system complex"/>
    <property type="evidence" value="ECO:0007669"/>
    <property type="project" value="InterPro"/>
</dbReference>
<evidence type="ECO:0000256" key="10">
    <source>
        <dbReference type="ARBA" id="ARBA00030775"/>
    </source>
</evidence>
<proteinExistence type="inferred from homology"/>
<evidence type="ECO:0000256" key="1">
    <source>
        <dbReference type="ARBA" id="ARBA00004377"/>
    </source>
</evidence>
<dbReference type="Gene3D" id="3.55.40.10">
    <property type="entry name" value="minor pseudopilin epsh domain"/>
    <property type="match status" value="1"/>
</dbReference>
<organism evidence="13 14">
    <name type="scientific">Caballeronia grimmiae</name>
    <dbReference type="NCBI Taxonomy" id="1071679"/>
    <lineage>
        <taxon>Bacteria</taxon>
        <taxon>Pseudomonadati</taxon>
        <taxon>Pseudomonadota</taxon>
        <taxon>Betaproteobacteria</taxon>
        <taxon>Burkholderiales</taxon>
        <taxon>Burkholderiaceae</taxon>
        <taxon>Caballeronia</taxon>
    </lineage>
</organism>
<dbReference type="Proteomes" id="UP000597138">
    <property type="component" value="Unassembled WGS sequence"/>
</dbReference>
<reference evidence="13 14" key="2">
    <citation type="submission" date="2014-03" db="EMBL/GenBank/DDBJ databases">
        <title>Draft Genome Sequences of Four Burkholderia Strains.</title>
        <authorList>
            <person name="Liu X.Y."/>
            <person name="Li C.X."/>
            <person name="Xu J.H."/>
        </authorList>
    </citation>
    <scope>NUCLEOTIDE SEQUENCE [LARGE SCALE GENOMIC DNA]</scope>
    <source>
        <strain evidence="13 14">R27</strain>
    </source>
</reference>
<dbReference type="STRING" id="1071679.BG57_14020"/>
<sequence length="182" mass="19018">MQMNRPSIAGFTLVELCAVLAVMAILATFATPSFLAWQTRDQVDARARSLFSTLTLARAESLRRGARITLCRIDGARHCLASGKSCDNGITDWSCGWALFVERDGVPALLRAEPAISSISIAGAATDLSFTPPAGQVIGGFRSFDLAPRGADSASNAAARRCIRLAAGGRPRMTAGSCGASA</sequence>
<dbReference type="AlphaFoldDB" id="A0A069NR80"/>
<dbReference type="GO" id="GO:0015628">
    <property type="term" value="P:protein secretion by the type II secretion system"/>
    <property type="evidence" value="ECO:0007669"/>
    <property type="project" value="InterPro"/>
</dbReference>
<dbReference type="InterPro" id="IPR022346">
    <property type="entry name" value="T2SS_GspH"/>
</dbReference>
<feature type="domain" description="General secretion pathway GspH" evidence="11">
    <location>
        <begin position="47"/>
        <end position="169"/>
    </location>
</feature>
<dbReference type="NCBIfam" id="TIGR02532">
    <property type="entry name" value="IV_pilin_GFxxxE"/>
    <property type="match status" value="1"/>
</dbReference>
<keyword evidence="7" id="KW-1133">Transmembrane helix</keyword>
<reference evidence="15" key="3">
    <citation type="journal article" date="2019" name="Int. J. Syst. Evol. Microbiol.">
        <title>The Global Catalogue of Microorganisms (GCM) 10K type strain sequencing project: providing services to taxonomists for standard genome sequencing and annotation.</title>
        <authorList>
            <consortium name="The Broad Institute Genomics Platform"/>
            <consortium name="The Broad Institute Genome Sequencing Center for Infectious Disease"/>
            <person name="Wu L."/>
            <person name="Ma J."/>
        </authorList>
    </citation>
    <scope>NUCLEOTIDE SEQUENCE [LARGE SCALE GENOMIC DNA]</scope>
    <source>
        <strain evidence="15">CGMCC 1.11013</strain>
    </source>
</reference>
<evidence type="ECO:0000256" key="6">
    <source>
        <dbReference type="ARBA" id="ARBA00022692"/>
    </source>
</evidence>
<keyword evidence="4" id="KW-0488">Methylation</keyword>
<evidence type="ECO:0000313" key="15">
    <source>
        <dbReference type="Proteomes" id="UP000597138"/>
    </source>
</evidence>
<keyword evidence="8" id="KW-0472">Membrane</keyword>
<dbReference type="Pfam" id="PF12019">
    <property type="entry name" value="GspH"/>
    <property type="match status" value="1"/>
</dbReference>
<name>A0A069NR80_9BURK</name>
<dbReference type="EMBL" id="JFHE01000025">
    <property type="protein sequence ID" value="KDR30727.1"/>
    <property type="molecule type" value="Genomic_DNA"/>
</dbReference>
<evidence type="ECO:0000256" key="4">
    <source>
        <dbReference type="ARBA" id="ARBA00022481"/>
    </source>
</evidence>
<dbReference type="eggNOG" id="COG4970">
    <property type="taxonomic scope" value="Bacteria"/>
</dbReference>
<dbReference type="GO" id="GO:0005886">
    <property type="term" value="C:plasma membrane"/>
    <property type="evidence" value="ECO:0007669"/>
    <property type="project" value="UniProtKB-SubCell"/>
</dbReference>
<dbReference type="EMBL" id="BMEG01000011">
    <property type="protein sequence ID" value="GGD90760.1"/>
    <property type="molecule type" value="Genomic_DNA"/>
</dbReference>
<evidence type="ECO:0000256" key="5">
    <source>
        <dbReference type="ARBA" id="ARBA00022519"/>
    </source>
</evidence>
<evidence type="ECO:0000256" key="9">
    <source>
        <dbReference type="ARBA" id="ARBA00025772"/>
    </source>
</evidence>
<keyword evidence="15" id="KW-1185">Reference proteome</keyword>
<reference evidence="12" key="4">
    <citation type="submission" date="2024-05" db="EMBL/GenBank/DDBJ databases">
        <authorList>
            <person name="Sun Q."/>
            <person name="Zhou Y."/>
        </authorList>
    </citation>
    <scope>NUCLEOTIDE SEQUENCE</scope>
    <source>
        <strain evidence="12">CGMCC 1.11013</strain>
    </source>
</reference>
<evidence type="ECO:0000313" key="12">
    <source>
        <dbReference type="EMBL" id="GGD90760.1"/>
    </source>
</evidence>
<protein>
    <recommendedName>
        <fullName evidence="2">Type II secretion system protein H</fullName>
    </recommendedName>
    <alternativeName>
        <fullName evidence="10">General secretion pathway protein H</fullName>
    </alternativeName>
</protein>
<dbReference type="RefSeq" id="WP_035967854.1">
    <property type="nucleotide sequence ID" value="NZ_BMEG01000011.1"/>
</dbReference>
<comment type="subcellular location">
    <subcellularLocation>
        <location evidence="1">Cell inner membrane</location>
        <topology evidence="1">Single-pass membrane protein</topology>
    </subcellularLocation>
</comment>
<dbReference type="Proteomes" id="UP000027439">
    <property type="component" value="Unassembled WGS sequence"/>
</dbReference>
<evidence type="ECO:0000256" key="3">
    <source>
        <dbReference type="ARBA" id="ARBA00022475"/>
    </source>
</evidence>
<evidence type="ECO:0000256" key="7">
    <source>
        <dbReference type="ARBA" id="ARBA00022989"/>
    </source>
</evidence>
<evidence type="ECO:0000256" key="8">
    <source>
        <dbReference type="ARBA" id="ARBA00023136"/>
    </source>
</evidence>
<accession>A0A069NR80</accession>
<evidence type="ECO:0000313" key="13">
    <source>
        <dbReference type="EMBL" id="KDR30727.1"/>
    </source>
</evidence>
<dbReference type="SUPFAM" id="SSF54523">
    <property type="entry name" value="Pili subunits"/>
    <property type="match status" value="1"/>
</dbReference>
<reference evidence="12" key="1">
    <citation type="journal article" date="2014" name="Int. J. Syst. Evol. Microbiol.">
        <title>Complete genome of a new Firmicutes species belonging to the dominant human colonic microbiota ('Ruminococcus bicirculans') reveals two chromosomes and a selective capacity to utilize plant glucans.</title>
        <authorList>
            <consortium name="NISC Comparative Sequencing Program"/>
            <person name="Wegmann U."/>
            <person name="Louis P."/>
            <person name="Goesmann A."/>
            <person name="Henrissat B."/>
            <person name="Duncan S.H."/>
            <person name="Flint H.J."/>
        </authorList>
    </citation>
    <scope>NUCLEOTIDE SEQUENCE</scope>
    <source>
        <strain evidence="12">CGMCC 1.11013</strain>
    </source>
</reference>
<evidence type="ECO:0000313" key="14">
    <source>
        <dbReference type="Proteomes" id="UP000027439"/>
    </source>
</evidence>
<gene>
    <name evidence="13" type="ORF">BG57_14020</name>
    <name evidence="12" type="ORF">GCM10010985_51770</name>
</gene>
<evidence type="ECO:0000256" key="2">
    <source>
        <dbReference type="ARBA" id="ARBA00021549"/>
    </source>
</evidence>
<keyword evidence="3" id="KW-1003">Cell membrane</keyword>
<comment type="similarity">
    <text evidence="9">Belongs to the GSP H family.</text>
</comment>
<comment type="caution">
    <text evidence="13">The sequence shown here is derived from an EMBL/GenBank/DDBJ whole genome shotgun (WGS) entry which is preliminary data.</text>
</comment>
<keyword evidence="5" id="KW-0997">Cell inner membrane</keyword>
<dbReference type="OrthoDB" id="8970652at2"/>